<evidence type="ECO:0000256" key="14">
    <source>
        <dbReference type="PROSITE-ProRule" id="PRU00779"/>
    </source>
</evidence>
<keyword evidence="4" id="KW-0272">Extracellular matrix</keyword>
<evidence type="ECO:0000259" key="18">
    <source>
        <dbReference type="PROSITE" id="PS51448"/>
    </source>
</evidence>
<dbReference type="Pfam" id="PF00088">
    <property type="entry name" value="Trefoil"/>
    <property type="match status" value="1"/>
</dbReference>
<dbReference type="SMART" id="SM00018">
    <property type="entry name" value="PD"/>
    <property type="match status" value="1"/>
</dbReference>
<proteinExistence type="predicted"/>
<evidence type="ECO:0000256" key="4">
    <source>
        <dbReference type="ARBA" id="ARBA00022530"/>
    </source>
</evidence>
<evidence type="ECO:0000256" key="6">
    <source>
        <dbReference type="ARBA" id="ARBA00022692"/>
    </source>
</evidence>
<dbReference type="Pfam" id="PF00100">
    <property type="entry name" value="Zona_pellucida"/>
    <property type="match status" value="1"/>
</dbReference>
<keyword evidence="9 15" id="KW-0472">Membrane</keyword>
<dbReference type="PROSITE" id="PS51448">
    <property type="entry name" value="P_TREFOIL_2"/>
    <property type="match status" value="1"/>
</dbReference>
<dbReference type="PROSITE" id="PS51034">
    <property type="entry name" value="ZP_2"/>
    <property type="match status" value="1"/>
</dbReference>
<accession>A0AAD8CQM3</accession>
<evidence type="ECO:0000256" key="12">
    <source>
        <dbReference type="ARBA" id="ARBA00023279"/>
    </source>
</evidence>
<dbReference type="InterPro" id="IPR000519">
    <property type="entry name" value="P_trefoil_dom"/>
</dbReference>
<evidence type="ECO:0000256" key="16">
    <source>
        <dbReference type="SAM" id="SignalP"/>
    </source>
</evidence>
<evidence type="ECO:0000256" key="5">
    <source>
        <dbReference type="ARBA" id="ARBA00022685"/>
    </source>
</evidence>
<dbReference type="GO" id="GO:0035805">
    <property type="term" value="C:egg coat"/>
    <property type="evidence" value="ECO:0007669"/>
    <property type="project" value="UniProtKB-SubCell"/>
</dbReference>
<dbReference type="SMART" id="SM00241">
    <property type="entry name" value="ZP"/>
    <property type="match status" value="1"/>
</dbReference>
<evidence type="ECO:0000313" key="19">
    <source>
        <dbReference type="EMBL" id="KAK1155335.1"/>
    </source>
</evidence>
<feature type="signal peptide" evidence="16">
    <location>
        <begin position="1"/>
        <end position="26"/>
    </location>
</feature>
<dbReference type="GO" id="GO:0032190">
    <property type="term" value="F:acrosin binding"/>
    <property type="evidence" value="ECO:0007669"/>
    <property type="project" value="TreeGrafter"/>
</dbReference>
<keyword evidence="20" id="KW-1185">Reference proteome</keyword>
<keyword evidence="12" id="KW-0278">Fertilization</keyword>
<dbReference type="InterPro" id="IPR051148">
    <property type="entry name" value="Zona_Pellucida_Domain_gp"/>
</dbReference>
<evidence type="ECO:0000256" key="13">
    <source>
        <dbReference type="ARBA" id="ARBA00024183"/>
    </source>
</evidence>
<dbReference type="Gene3D" id="2.60.40.4100">
    <property type="entry name" value="Zona pellucida, ZP-C domain"/>
    <property type="match status" value="1"/>
</dbReference>
<reference evidence="19" key="1">
    <citation type="submission" date="2022-02" db="EMBL/GenBank/DDBJ databases">
        <title>Atlantic sturgeon de novo genome assembly.</title>
        <authorList>
            <person name="Stock M."/>
            <person name="Klopp C."/>
            <person name="Guiguen Y."/>
            <person name="Cabau C."/>
            <person name="Parinello H."/>
            <person name="Santidrian Yebra-Pimentel E."/>
            <person name="Kuhl H."/>
            <person name="Dirks R.P."/>
            <person name="Guessner J."/>
            <person name="Wuertz S."/>
            <person name="Du K."/>
            <person name="Schartl M."/>
        </authorList>
    </citation>
    <scope>NUCLEOTIDE SEQUENCE</scope>
    <source>
        <strain evidence="19">STURGEONOMICS-FGT-2020</strain>
        <tissue evidence="19">Whole blood</tissue>
    </source>
</reference>
<comment type="caution">
    <text evidence="14">Lacks conserved residue(s) required for the propagation of feature annotation.</text>
</comment>
<dbReference type="CDD" id="cd00111">
    <property type="entry name" value="Trefoil"/>
    <property type="match status" value="1"/>
</dbReference>
<evidence type="ECO:0000256" key="7">
    <source>
        <dbReference type="ARBA" id="ARBA00022729"/>
    </source>
</evidence>
<keyword evidence="7 16" id="KW-0732">Signal</keyword>
<dbReference type="GO" id="GO:0005886">
    <property type="term" value="C:plasma membrane"/>
    <property type="evidence" value="ECO:0007669"/>
    <property type="project" value="UniProtKB-SubCell"/>
</dbReference>
<evidence type="ECO:0000256" key="8">
    <source>
        <dbReference type="ARBA" id="ARBA00022989"/>
    </source>
</evidence>
<evidence type="ECO:0000256" key="1">
    <source>
        <dbReference type="ARBA" id="ARBA00004251"/>
    </source>
</evidence>
<dbReference type="Pfam" id="PF23344">
    <property type="entry name" value="ZP-N"/>
    <property type="match status" value="1"/>
</dbReference>
<evidence type="ECO:0000259" key="17">
    <source>
        <dbReference type="PROSITE" id="PS51034"/>
    </source>
</evidence>
<dbReference type="InterPro" id="IPR001507">
    <property type="entry name" value="ZP_dom"/>
</dbReference>
<evidence type="ECO:0000256" key="15">
    <source>
        <dbReference type="SAM" id="Phobius"/>
    </source>
</evidence>
<evidence type="ECO:0000256" key="10">
    <source>
        <dbReference type="ARBA" id="ARBA00023157"/>
    </source>
</evidence>
<keyword evidence="3" id="KW-0964">Secreted</keyword>
<dbReference type="SUPFAM" id="SSF57492">
    <property type="entry name" value="Trefoil"/>
    <property type="match status" value="1"/>
</dbReference>
<dbReference type="EMBL" id="JAGXEW010000031">
    <property type="protein sequence ID" value="KAK1155335.1"/>
    <property type="molecule type" value="Genomic_DNA"/>
</dbReference>
<comment type="subcellular location">
    <subcellularLocation>
        <location evidence="1">Cell membrane</location>
        <topology evidence="1">Single-pass type I membrane protein</topology>
    </subcellularLocation>
    <subcellularLocation>
        <location evidence="13">Zona pellucida</location>
    </subcellularLocation>
</comment>
<dbReference type="InterPro" id="IPR042235">
    <property type="entry name" value="ZP-C_dom"/>
</dbReference>
<evidence type="ECO:0000256" key="9">
    <source>
        <dbReference type="ARBA" id="ARBA00023136"/>
    </source>
</evidence>
<dbReference type="Pfam" id="PF22821">
    <property type="entry name" value="ZP1_ZP4_Ig-like"/>
    <property type="match status" value="1"/>
</dbReference>
<dbReference type="InterPro" id="IPR054554">
    <property type="entry name" value="ZP1/4_Ig-like"/>
</dbReference>
<evidence type="ECO:0000256" key="3">
    <source>
        <dbReference type="ARBA" id="ARBA00022525"/>
    </source>
</evidence>
<dbReference type="Proteomes" id="UP001230051">
    <property type="component" value="Unassembled WGS sequence"/>
</dbReference>
<evidence type="ECO:0000313" key="20">
    <source>
        <dbReference type="Proteomes" id="UP001230051"/>
    </source>
</evidence>
<keyword evidence="11" id="KW-0325">Glycoprotein</keyword>
<dbReference type="AlphaFoldDB" id="A0AAD8CQM3"/>
<keyword evidence="6 15" id="KW-0812">Transmembrane</keyword>
<name>A0AAD8CQM3_ACIOX</name>
<keyword evidence="5" id="KW-0165">Cleavage on pair of basic residues</keyword>
<comment type="caution">
    <text evidence="19">The sequence shown here is derived from an EMBL/GenBank/DDBJ whole genome shotgun (WGS) entry which is preliminary data.</text>
</comment>
<dbReference type="PANTHER" id="PTHR23343">
    <property type="entry name" value="ZONA PELLUCIDA SPERM-BINDING PROTEIN"/>
    <property type="match status" value="1"/>
</dbReference>
<evidence type="ECO:0000256" key="2">
    <source>
        <dbReference type="ARBA" id="ARBA00022475"/>
    </source>
</evidence>
<sequence length="564" mass="61477">MPGGFGFIRLLNAGLVGLILSVGCRAASFLQTDSDLYLKSLKTADPVSPEVWCTETGIQAVFYQGIRSKIKVVDSFGEAVKINNVKSACQTDAMTQADGTVTFRTAYDGCYVRKDADSFVVILEVRLITGGPPLRIHISCPIFLMDSPDSADGCNTPSELQVACGPQGVSPTACHNLGCCFNHEETSCYYRLNECTRDGQFIFLVRQTDTMPALRLDTVEVKGQGSCTPVVKTGTALVFMFPVTECGARRTETAEELVYVVEVIAEPEIEAGGFGPVTRDSYLRLSLSLSLPPELKTVSLSLSLSPPYPPELKTVSLSFSLSSSRIEDYSSFTRFFPSSSLPLTRSLRDPIFVEVRILPPASPALSLILRDCFAYPSSQQSLWMLVYNGCPNYMDQLHSSLLHVNSIDQPSHYQRFNVKAFTFIDLQTGGASEEEMYFYCWVEVCNRDSESCVSKCLPDSNPSPRTGNVTLTKRELVSDPDTALVSLGPIVLVQTEATAQSRGQTESPKYSTVSEFLSFYSLSAVCSAAVFFLVFSAAAAVLCRGARKGRGLAERVALETGDVN</sequence>
<protein>
    <submittedName>
        <fullName evidence="19">Zona pellucida sperm-binding protein 4-like</fullName>
    </submittedName>
</protein>
<feature type="transmembrane region" description="Helical" evidence="15">
    <location>
        <begin position="517"/>
        <end position="542"/>
    </location>
</feature>
<gene>
    <name evidence="19" type="primary">Zp4</name>
    <name evidence="19" type="ORF">AOXY_G27105</name>
</gene>
<dbReference type="Gene3D" id="2.60.40.3210">
    <property type="entry name" value="Zona pellucida, ZP-N domain"/>
    <property type="match status" value="1"/>
</dbReference>
<dbReference type="PANTHER" id="PTHR23343:SF117">
    <property type="entry name" value="ZONA PELLUCIDA SPERM-BINDING PROTEIN 4-LIKE ISOFORM X1"/>
    <property type="match status" value="1"/>
</dbReference>
<feature type="chain" id="PRO_5042098368" evidence="16">
    <location>
        <begin position="27"/>
        <end position="564"/>
    </location>
</feature>
<evidence type="ECO:0000256" key="11">
    <source>
        <dbReference type="ARBA" id="ARBA00023180"/>
    </source>
</evidence>
<dbReference type="GO" id="GO:0035804">
    <property type="term" value="F:structural constituent of egg coat"/>
    <property type="evidence" value="ECO:0007669"/>
    <property type="project" value="TreeGrafter"/>
</dbReference>
<feature type="domain" description="P-type" evidence="18">
    <location>
        <begin position="152"/>
        <end position="192"/>
    </location>
</feature>
<keyword evidence="2" id="KW-1003">Cell membrane</keyword>
<dbReference type="InterPro" id="IPR055355">
    <property type="entry name" value="ZP-C"/>
</dbReference>
<dbReference type="GO" id="GO:0060468">
    <property type="term" value="P:prevention of polyspermy"/>
    <property type="evidence" value="ECO:0007669"/>
    <property type="project" value="TreeGrafter"/>
</dbReference>
<feature type="disulfide bond" evidence="14">
    <location>
        <begin position="154"/>
        <end position="180"/>
    </location>
</feature>
<organism evidence="19 20">
    <name type="scientific">Acipenser oxyrinchus oxyrinchus</name>
    <dbReference type="NCBI Taxonomy" id="40147"/>
    <lineage>
        <taxon>Eukaryota</taxon>
        <taxon>Metazoa</taxon>
        <taxon>Chordata</taxon>
        <taxon>Craniata</taxon>
        <taxon>Vertebrata</taxon>
        <taxon>Euteleostomi</taxon>
        <taxon>Actinopterygii</taxon>
        <taxon>Chondrostei</taxon>
        <taxon>Acipenseriformes</taxon>
        <taxon>Acipenseridae</taxon>
        <taxon>Acipenser</taxon>
    </lineage>
</organism>
<keyword evidence="8 15" id="KW-1133">Transmembrane helix</keyword>
<keyword evidence="10 14" id="KW-1015">Disulfide bond</keyword>
<dbReference type="InterPro" id="IPR044913">
    <property type="entry name" value="P_trefoil_dom_sf"/>
</dbReference>
<dbReference type="Gene3D" id="4.10.110.10">
    <property type="entry name" value="Spasmolytic Protein, domain 1"/>
    <property type="match status" value="1"/>
</dbReference>
<dbReference type="InterPro" id="IPR055356">
    <property type="entry name" value="ZP-N"/>
</dbReference>
<dbReference type="GO" id="GO:0007339">
    <property type="term" value="P:binding of sperm to zona pellucida"/>
    <property type="evidence" value="ECO:0007669"/>
    <property type="project" value="TreeGrafter"/>
</dbReference>
<feature type="disulfide bond" evidence="14">
    <location>
        <begin position="164"/>
        <end position="179"/>
    </location>
</feature>
<feature type="domain" description="ZP" evidence="17">
    <location>
        <begin position="194"/>
        <end position="463"/>
    </location>
</feature>